<evidence type="ECO:0000313" key="2">
    <source>
        <dbReference type="Proteomes" id="UP000254282"/>
    </source>
</evidence>
<protein>
    <submittedName>
        <fullName evidence="1">Uncharacterized protein</fullName>
    </submittedName>
</protein>
<sequence length="103" mass="12083">MNVLSLNKFKIQSAFIKSLFVVDLEDNGATTLKINEKLFFEKLRAFLPFFDSEKDVSNLKQSESLSIYHKSNQCPSEPEILIKLLWFEAEENGRIKYFIKLQF</sequence>
<proteinExistence type="predicted"/>
<evidence type="ECO:0000313" key="1">
    <source>
        <dbReference type="EMBL" id="SUX46060.1"/>
    </source>
</evidence>
<dbReference type="RefSeq" id="WP_115619907.1">
    <property type="nucleotide sequence ID" value="NZ_UFVR01000004.1"/>
</dbReference>
<gene>
    <name evidence="1" type="ORF">NCTC13532_01588</name>
</gene>
<dbReference type="Proteomes" id="UP000254282">
    <property type="component" value="Unassembled WGS sequence"/>
</dbReference>
<organism evidence="1 2">
    <name type="scientific">Chryseobacterium indoltheticum</name>
    <dbReference type="NCBI Taxonomy" id="254"/>
    <lineage>
        <taxon>Bacteria</taxon>
        <taxon>Pseudomonadati</taxon>
        <taxon>Bacteroidota</taxon>
        <taxon>Flavobacteriia</taxon>
        <taxon>Flavobacteriales</taxon>
        <taxon>Weeksellaceae</taxon>
        <taxon>Chryseobacterium group</taxon>
        <taxon>Chryseobacterium</taxon>
    </lineage>
</organism>
<reference evidence="1 2" key="1">
    <citation type="submission" date="2018-06" db="EMBL/GenBank/DDBJ databases">
        <authorList>
            <consortium name="Pathogen Informatics"/>
            <person name="Doyle S."/>
        </authorList>
    </citation>
    <scope>NUCLEOTIDE SEQUENCE [LARGE SCALE GENOMIC DNA]</scope>
    <source>
        <strain evidence="1 2">NCTC13532</strain>
    </source>
</reference>
<name>A0A381FHP3_9FLAO</name>
<dbReference type="AlphaFoldDB" id="A0A381FHP3"/>
<accession>A0A381FHP3</accession>
<dbReference type="EMBL" id="UFVR01000004">
    <property type="protein sequence ID" value="SUX46060.1"/>
    <property type="molecule type" value="Genomic_DNA"/>
</dbReference>